<gene>
    <name evidence="2" type="ORF">COX82_02635</name>
</gene>
<comment type="caution">
    <text evidence="2">The sequence shown here is derived from an EMBL/GenBank/DDBJ whole genome shotgun (WGS) entry which is preliminary data.</text>
</comment>
<accession>A0A2M7V4F7</accession>
<proteinExistence type="predicted"/>
<evidence type="ECO:0000313" key="2">
    <source>
        <dbReference type="EMBL" id="PIZ93439.1"/>
    </source>
</evidence>
<evidence type="ECO:0000313" key="3">
    <source>
        <dbReference type="Proteomes" id="UP000228750"/>
    </source>
</evidence>
<keyword evidence="1" id="KW-1133">Transmembrane helix</keyword>
<dbReference type="Proteomes" id="UP000228750">
    <property type="component" value="Unassembled WGS sequence"/>
</dbReference>
<dbReference type="EMBL" id="PFPJ01000048">
    <property type="protein sequence ID" value="PIZ93439.1"/>
    <property type="molecule type" value="Genomic_DNA"/>
</dbReference>
<keyword evidence="1" id="KW-0472">Membrane</keyword>
<sequence>MQELTPEQKKMFAIDSNGDGVPDIVDDPDQFLNNYISPDGTTMTEMQKKLFKTVIKMMGKEKASQLSKEISESGNKPLHHENMHTVKDVTGVWSKMSDNKKELIRIFLILDAAVVLFAMYYFFGR</sequence>
<evidence type="ECO:0000256" key="1">
    <source>
        <dbReference type="SAM" id="Phobius"/>
    </source>
</evidence>
<feature type="transmembrane region" description="Helical" evidence="1">
    <location>
        <begin position="103"/>
        <end position="123"/>
    </location>
</feature>
<organism evidence="2 3">
    <name type="scientific">Candidatus Magasanikbacteria bacterium CG_4_10_14_0_2_um_filter_41_10</name>
    <dbReference type="NCBI Taxonomy" id="1974638"/>
    <lineage>
        <taxon>Bacteria</taxon>
        <taxon>Candidatus Magasanikiibacteriota</taxon>
    </lineage>
</organism>
<name>A0A2M7V4F7_9BACT</name>
<keyword evidence="1" id="KW-0812">Transmembrane</keyword>
<protein>
    <submittedName>
        <fullName evidence="2">Uncharacterized protein</fullName>
    </submittedName>
</protein>
<reference evidence="3" key="1">
    <citation type="submission" date="2017-09" db="EMBL/GenBank/DDBJ databases">
        <title>Depth-based differentiation of microbial function through sediment-hosted aquifers and enrichment of novel symbionts in the deep terrestrial subsurface.</title>
        <authorList>
            <person name="Probst A.J."/>
            <person name="Ladd B."/>
            <person name="Jarett J.K."/>
            <person name="Geller-Mcgrath D.E."/>
            <person name="Sieber C.M.K."/>
            <person name="Emerson J.B."/>
            <person name="Anantharaman K."/>
            <person name="Thomas B.C."/>
            <person name="Malmstrom R."/>
            <person name="Stieglmeier M."/>
            <person name="Klingl A."/>
            <person name="Woyke T."/>
            <person name="Ryan C.M."/>
            <person name="Banfield J.F."/>
        </authorList>
    </citation>
    <scope>NUCLEOTIDE SEQUENCE [LARGE SCALE GENOMIC DNA]</scope>
</reference>
<dbReference type="AlphaFoldDB" id="A0A2M7V4F7"/>